<dbReference type="Proteomes" id="UP000050488">
    <property type="component" value="Unassembled WGS sequence"/>
</dbReference>
<dbReference type="Pfam" id="PF01674">
    <property type="entry name" value="Lipase_2"/>
    <property type="match status" value="1"/>
</dbReference>
<keyword evidence="1" id="KW-0732">Signal</keyword>
<dbReference type="STRING" id="1544413.Clow_01258"/>
<dbReference type="InterPro" id="IPR029058">
    <property type="entry name" value="AB_hydrolase_fold"/>
</dbReference>
<organism evidence="2 3">
    <name type="scientific">Corynebacterium lowii</name>
    <dbReference type="NCBI Taxonomy" id="1544413"/>
    <lineage>
        <taxon>Bacteria</taxon>
        <taxon>Bacillati</taxon>
        <taxon>Actinomycetota</taxon>
        <taxon>Actinomycetes</taxon>
        <taxon>Mycobacteriales</taxon>
        <taxon>Corynebacteriaceae</taxon>
        <taxon>Corynebacterium</taxon>
    </lineage>
</organism>
<dbReference type="Gene3D" id="3.40.50.1820">
    <property type="entry name" value="alpha/beta hydrolase"/>
    <property type="match status" value="1"/>
</dbReference>
<evidence type="ECO:0000313" key="3">
    <source>
        <dbReference type="Proteomes" id="UP000050488"/>
    </source>
</evidence>
<dbReference type="GO" id="GO:0016787">
    <property type="term" value="F:hydrolase activity"/>
    <property type="evidence" value="ECO:0007669"/>
    <property type="project" value="InterPro"/>
</dbReference>
<dbReference type="SUPFAM" id="SSF53474">
    <property type="entry name" value="alpha/beta-Hydrolases"/>
    <property type="match status" value="1"/>
</dbReference>
<accession>A0A0Q0U385</accession>
<dbReference type="AlphaFoldDB" id="A0A0Q0U385"/>
<proteinExistence type="predicted"/>
<feature type="chain" id="PRO_5006184460" evidence="1">
    <location>
        <begin position="33"/>
        <end position="349"/>
    </location>
</feature>
<dbReference type="InterPro" id="IPR002918">
    <property type="entry name" value="Lipase_EstA/Esterase_EstB"/>
</dbReference>
<dbReference type="GO" id="GO:0016042">
    <property type="term" value="P:lipid catabolic process"/>
    <property type="evidence" value="ECO:0007669"/>
    <property type="project" value="InterPro"/>
</dbReference>
<comment type="caution">
    <text evidence="2">The sequence shown here is derived from an EMBL/GenBank/DDBJ whole genome shotgun (WGS) entry which is preliminary data.</text>
</comment>
<evidence type="ECO:0000256" key="1">
    <source>
        <dbReference type="SAM" id="SignalP"/>
    </source>
</evidence>
<feature type="signal peptide" evidence="1">
    <location>
        <begin position="1"/>
        <end position="32"/>
    </location>
</feature>
<name>A0A0Q0U385_9CORY</name>
<sequence>MIPHCSSLGRRVLASAAALGLVAGLAAPTVMADEPTAKGEVLAWTGMGEHVEPTDNIVSSMATQAKYTNPSPINTNVACTPAPGENPVIFIHGMAANFYQSFASFAPYMVDQGKCVYGMNYGAFNGDEGTEGSSLVGSVPGAAALAPMESSLAQVSEQIERVKQNTGAAEVDLVGYSEGGSLAVAYAKQVQGQGVGTIVTLAGVLRGTSMLGLSNAANGLENAGSSVNPAVGKIMGPGAADLLEHSDFMVKLREGGLEVPGVRYVAISTLFDEAATPLSNTQFSSGDHQNIVLQEGCVQDRSDHLGITFSPRAYALTANALGRQVEAPCVGMAGPFPTSSSVGSTVLSS</sequence>
<dbReference type="EMBL" id="LKEV01000003">
    <property type="protein sequence ID" value="KQB86339.1"/>
    <property type="molecule type" value="Genomic_DNA"/>
</dbReference>
<reference evidence="2 3" key="1">
    <citation type="submission" date="2015-10" db="EMBL/GenBank/DDBJ databases">
        <title>Corynebacteirum lowii and Corynebacterium oculi species nova, derived from human clinical disease and and emended description of Corynebacterium mastiditis.</title>
        <authorList>
            <person name="Bernard K."/>
            <person name="Pacheco A.L."/>
            <person name="Mcdougall C."/>
            <person name="Burtx T."/>
            <person name="Weibe D."/>
            <person name="Tyler S."/>
            <person name="Olson A.B."/>
            <person name="Cnockaert M."/>
            <person name="Eguchi H."/>
            <person name="Kuwahara T."/>
            <person name="Nakayama-Imaohji H."/>
            <person name="Boudewijins M."/>
            <person name="Van Hoecke F."/>
            <person name="Bernier A.-M."/>
            <person name="Vandamme P."/>
        </authorList>
    </citation>
    <scope>NUCLEOTIDE SEQUENCE [LARGE SCALE GENOMIC DNA]</scope>
    <source>
        <strain evidence="2 3">NML 130206</strain>
    </source>
</reference>
<gene>
    <name evidence="2" type="ORF">Clow_01258</name>
</gene>
<keyword evidence="3" id="KW-1185">Reference proteome</keyword>
<dbReference type="PATRIC" id="fig|1544413.3.peg.1267"/>
<protein>
    <submittedName>
        <fullName evidence="2">Lipase (Class 2)</fullName>
    </submittedName>
</protein>
<evidence type="ECO:0000313" key="2">
    <source>
        <dbReference type="EMBL" id="KQB86339.1"/>
    </source>
</evidence>